<protein>
    <submittedName>
        <fullName evidence="1">Uncharacterized protein</fullName>
    </submittedName>
</protein>
<sequence>MVNPVILEKEVIEYKEPEPIIEEEILEKNLQPIDMNYDIMVKTNLTKEDLVRTLGGIRQGIEPYLDAIVEAEKVYGINSLYLTAALGYESGWGEYESGYNNISGWVIDGQFYNFNSRYECIMTTAAGLVNDFVPDTGTNIVNVANRYCQDYGYLDTLLQIMSELQNNL</sequence>
<organism evidence="1">
    <name type="scientific">bioreactor metagenome</name>
    <dbReference type="NCBI Taxonomy" id="1076179"/>
    <lineage>
        <taxon>unclassified sequences</taxon>
        <taxon>metagenomes</taxon>
        <taxon>ecological metagenomes</taxon>
    </lineage>
</organism>
<reference evidence="1" key="1">
    <citation type="submission" date="2019-08" db="EMBL/GenBank/DDBJ databases">
        <authorList>
            <person name="Kucharzyk K."/>
            <person name="Murdoch R.W."/>
            <person name="Higgins S."/>
            <person name="Loffler F."/>
        </authorList>
    </citation>
    <scope>NUCLEOTIDE SEQUENCE</scope>
</reference>
<proteinExistence type="predicted"/>
<evidence type="ECO:0000313" key="1">
    <source>
        <dbReference type="EMBL" id="MPM97338.1"/>
    </source>
</evidence>
<gene>
    <name evidence="1" type="ORF">SDC9_144511</name>
</gene>
<accession>A0A645E7Y3</accession>
<dbReference type="AlphaFoldDB" id="A0A645E7Y3"/>
<comment type="caution">
    <text evidence="1">The sequence shown here is derived from an EMBL/GenBank/DDBJ whole genome shotgun (WGS) entry which is preliminary data.</text>
</comment>
<name>A0A645E7Y3_9ZZZZ</name>
<dbReference type="EMBL" id="VSSQ01043628">
    <property type="protein sequence ID" value="MPM97338.1"/>
    <property type="molecule type" value="Genomic_DNA"/>
</dbReference>